<dbReference type="SUPFAM" id="SSF55469">
    <property type="entry name" value="FMN-dependent nitroreductase-like"/>
    <property type="match status" value="1"/>
</dbReference>
<proteinExistence type="predicted"/>
<dbReference type="PANTHER" id="PTHR23026:SF123">
    <property type="entry name" value="NAD(P)H NITROREDUCTASE RV3131-RELATED"/>
    <property type="match status" value="1"/>
</dbReference>
<dbReference type="InterPro" id="IPR000415">
    <property type="entry name" value="Nitroreductase-like"/>
</dbReference>
<protein>
    <submittedName>
        <fullName evidence="2">Nitroreductase</fullName>
    </submittedName>
</protein>
<sequence length="356" mass="37990">MVDTAVRLTEQDARAIVELAALAPSIHNTQPWRWRLDGTGLHLFADPERLLQVADHEGRQLLISCGAALAFARFAVRSRGLVPEVTYGPLEETGPPTARDPLATITVTGRQPATAAEKDPAQAIAARHTDRRPFLAGERGRLGPDDVSALRRAAETEAAWAWFVEDTDSRITASVLLSRADWQETHDPAYAEELRRWRRDSPTAADGLPTEVVGGVAESRQSEFVLRDFDVARGDTSSVAPSRGTPAGGGAASASASASVEHPVLLAIGTDSDRPVDRLLGGAATGRVLVTATERGLAASPLGQVLDLPALREQLRASFGLAGHVQMLLRVGRPDPDLPPLPATPRRPVDEILDVA</sequence>
<feature type="region of interest" description="Disordered" evidence="1">
    <location>
        <begin position="235"/>
        <end position="256"/>
    </location>
</feature>
<dbReference type="InterPro" id="IPR050627">
    <property type="entry name" value="Nitroreductase/BluB"/>
</dbReference>
<dbReference type="Gene3D" id="3.40.109.10">
    <property type="entry name" value="NADH Oxidase"/>
    <property type="match status" value="1"/>
</dbReference>
<dbReference type="PANTHER" id="PTHR23026">
    <property type="entry name" value="NADPH NITROREDUCTASE"/>
    <property type="match status" value="1"/>
</dbReference>
<dbReference type="GO" id="GO:0016491">
    <property type="term" value="F:oxidoreductase activity"/>
    <property type="evidence" value="ECO:0007669"/>
    <property type="project" value="InterPro"/>
</dbReference>
<dbReference type="AlphaFoldDB" id="A0A1S1RK15"/>
<dbReference type="RefSeq" id="WP_071081936.1">
    <property type="nucleotide sequence ID" value="NZ_MBLM01000002.1"/>
</dbReference>
<organism evidence="2 3">
    <name type="scientific">Parafrankia colletiae</name>
    <dbReference type="NCBI Taxonomy" id="573497"/>
    <lineage>
        <taxon>Bacteria</taxon>
        <taxon>Bacillati</taxon>
        <taxon>Actinomycetota</taxon>
        <taxon>Actinomycetes</taxon>
        <taxon>Frankiales</taxon>
        <taxon>Frankiaceae</taxon>
        <taxon>Parafrankia</taxon>
    </lineage>
</organism>
<reference evidence="3" key="1">
    <citation type="submission" date="2016-07" db="EMBL/GenBank/DDBJ databases">
        <title>Sequence Frankia sp. strain CcI1.17.</title>
        <authorList>
            <person name="Ghodhbane-Gtari F."/>
            <person name="Swanson E."/>
            <person name="Gueddou A."/>
            <person name="Morris K."/>
            <person name="Hezbri K."/>
            <person name="Ktari A."/>
            <person name="Nouioui I."/>
            <person name="Abebe-Akele F."/>
            <person name="Simpson S."/>
            <person name="Thomas K."/>
            <person name="Gtari M."/>
            <person name="Tisa L.S."/>
            <person name="Hurst S."/>
        </authorList>
    </citation>
    <scope>NUCLEOTIDE SEQUENCE [LARGE SCALE GENOMIC DNA]</scope>
    <source>
        <strain evidence="3">Cc1.17</strain>
    </source>
</reference>
<comment type="caution">
    <text evidence="2">The sequence shown here is derived from an EMBL/GenBank/DDBJ whole genome shotgun (WGS) entry which is preliminary data.</text>
</comment>
<feature type="region of interest" description="Disordered" evidence="1">
    <location>
        <begin position="333"/>
        <end position="356"/>
    </location>
</feature>
<evidence type="ECO:0000313" key="3">
    <source>
        <dbReference type="Proteomes" id="UP000179627"/>
    </source>
</evidence>
<keyword evidence="3" id="KW-1185">Reference proteome</keyword>
<evidence type="ECO:0000313" key="2">
    <source>
        <dbReference type="EMBL" id="OHV46397.1"/>
    </source>
</evidence>
<accession>A0A1S1RK15</accession>
<dbReference type="Proteomes" id="UP000179627">
    <property type="component" value="Unassembled WGS sequence"/>
</dbReference>
<gene>
    <name evidence="2" type="ORF">CC117_01795</name>
</gene>
<dbReference type="OrthoDB" id="8156917at2"/>
<dbReference type="EMBL" id="MBLM01000002">
    <property type="protein sequence ID" value="OHV46397.1"/>
    <property type="molecule type" value="Genomic_DNA"/>
</dbReference>
<name>A0A1S1RK15_9ACTN</name>
<dbReference type="NCBIfam" id="NF047509">
    <property type="entry name" value="Rv3131_FMN_oxido"/>
    <property type="match status" value="1"/>
</dbReference>
<evidence type="ECO:0000256" key="1">
    <source>
        <dbReference type="SAM" id="MobiDB-lite"/>
    </source>
</evidence>